<reference evidence="2 3" key="1">
    <citation type="submission" date="2020-07" db="EMBL/GenBank/DDBJ databases">
        <title>isolation of Luteimonas sp. SJ-16.</title>
        <authorList>
            <person name="Huang X.-X."/>
            <person name="Xu L."/>
            <person name="Sun J.-Q."/>
        </authorList>
    </citation>
    <scope>NUCLEOTIDE SEQUENCE [LARGE SCALE GENOMIC DNA]</scope>
    <source>
        <strain evidence="2 3">SJ-16</strain>
    </source>
</reference>
<proteinExistence type="predicted"/>
<evidence type="ECO:0000256" key="1">
    <source>
        <dbReference type="SAM" id="Phobius"/>
    </source>
</evidence>
<accession>A0A7Z0QRG7</accession>
<dbReference type="RefSeq" id="WP_180544704.1">
    <property type="nucleotide sequence ID" value="NZ_JACCJZ010000013.1"/>
</dbReference>
<dbReference type="AlphaFoldDB" id="A0A7Z0QRG7"/>
<feature type="transmembrane region" description="Helical" evidence="1">
    <location>
        <begin position="110"/>
        <end position="131"/>
    </location>
</feature>
<evidence type="ECO:0000313" key="3">
    <source>
        <dbReference type="Proteomes" id="UP000589896"/>
    </source>
</evidence>
<feature type="transmembrane region" description="Helical" evidence="1">
    <location>
        <begin position="12"/>
        <end position="31"/>
    </location>
</feature>
<keyword evidence="1" id="KW-0472">Membrane</keyword>
<sequence>MSASAPGDATDWLLVACGVHSLAFAGFHLGFSRLFDWPRSLQSTTRVNRAVLQIANAQLVWVFAAVALACLLMPGPLATTPLGRALLGAMAVFWWLRLALQFVWLRLRRWQVHVLSAIFLLGGLLFTAAALRG</sequence>
<feature type="transmembrane region" description="Helical" evidence="1">
    <location>
        <begin position="51"/>
        <end position="73"/>
    </location>
</feature>
<keyword evidence="3" id="KW-1185">Reference proteome</keyword>
<feature type="transmembrane region" description="Helical" evidence="1">
    <location>
        <begin position="85"/>
        <end position="104"/>
    </location>
</feature>
<dbReference type="EMBL" id="JACCJZ010000013">
    <property type="protein sequence ID" value="NYZ62492.1"/>
    <property type="molecule type" value="Genomic_DNA"/>
</dbReference>
<organism evidence="2 3">
    <name type="scientific">Luteimonas deserti</name>
    <dbReference type="NCBI Taxonomy" id="2752306"/>
    <lineage>
        <taxon>Bacteria</taxon>
        <taxon>Pseudomonadati</taxon>
        <taxon>Pseudomonadota</taxon>
        <taxon>Gammaproteobacteria</taxon>
        <taxon>Lysobacterales</taxon>
        <taxon>Lysobacteraceae</taxon>
        <taxon>Luteimonas</taxon>
    </lineage>
</organism>
<keyword evidence="1" id="KW-1133">Transmembrane helix</keyword>
<evidence type="ECO:0000313" key="2">
    <source>
        <dbReference type="EMBL" id="NYZ62492.1"/>
    </source>
</evidence>
<comment type="caution">
    <text evidence="2">The sequence shown here is derived from an EMBL/GenBank/DDBJ whole genome shotgun (WGS) entry which is preliminary data.</text>
</comment>
<protein>
    <submittedName>
        <fullName evidence="2">Uncharacterized protein</fullName>
    </submittedName>
</protein>
<keyword evidence="1" id="KW-0812">Transmembrane</keyword>
<name>A0A7Z0QRG7_9GAMM</name>
<gene>
    <name evidence="2" type="ORF">H0E82_06905</name>
</gene>
<dbReference type="Proteomes" id="UP000589896">
    <property type="component" value="Unassembled WGS sequence"/>
</dbReference>